<dbReference type="PANTHER" id="PTHR11803:SF58">
    <property type="entry name" value="PROTEIN HMF1-RELATED"/>
    <property type="match status" value="1"/>
</dbReference>
<accession>A0ABT1S1C1</accession>
<dbReference type="InterPro" id="IPR006056">
    <property type="entry name" value="RidA"/>
</dbReference>
<proteinExistence type="inferred from homology"/>
<dbReference type="Gene3D" id="3.30.1330.40">
    <property type="entry name" value="RutC-like"/>
    <property type="match status" value="1"/>
</dbReference>
<organism evidence="2 3">
    <name type="scientific">Neglectibacter timonensis</name>
    <dbReference type="NCBI Taxonomy" id="1776382"/>
    <lineage>
        <taxon>Bacteria</taxon>
        <taxon>Bacillati</taxon>
        <taxon>Bacillota</taxon>
        <taxon>Clostridia</taxon>
        <taxon>Eubacteriales</taxon>
        <taxon>Oscillospiraceae</taxon>
        <taxon>Neglectibacter</taxon>
    </lineage>
</organism>
<dbReference type="InterPro" id="IPR006175">
    <property type="entry name" value="YjgF/YER057c/UK114"/>
</dbReference>
<dbReference type="GeneID" id="90533488"/>
<dbReference type="NCBIfam" id="TIGR00004">
    <property type="entry name" value="Rid family detoxifying hydrolase"/>
    <property type="match status" value="1"/>
</dbReference>
<protein>
    <submittedName>
        <fullName evidence="2">RidA family protein</fullName>
    </submittedName>
</protein>
<dbReference type="SUPFAM" id="SSF55298">
    <property type="entry name" value="YjgF-like"/>
    <property type="match status" value="1"/>
</dbReference>
<reference evidence="2 3" key="1">
    <citation type="submission" date="2022-06" db="EMBL/GenBank/DDBJ databases">
        <title>Isolation of gut microbiota from human fecal samples.</title>
        <authorList>
            <person name="Pamer E.G."/>
            <person name="Barat B."/>
            <person name="Waligurski E."/>
            <person name="Medina S."/>
            <person name="Paddock L."/>
            <person name="Mostad J."/>
        </authorList>
    </citation>
    <scope>NUCLEOTIDE SEQUENCE [LARGE SCALE GENOMIC DNA]</scope>
    <source>
        <strain evidence="2 3">DFI.9.73</strain>
    </source>
</reference>
<dbReference type="Pfam" id="PF01042">
    <property type="entry name" value="Ribonuc_L-PSP"/>
    <property type="match status" value="1"/>
</dbReference>
<evidence type="ECO:0000256" key="1">
    <source>
        <dbReference type="ARBA" id="ARBA00010552"/>
    </source>
</evidence>
<sequence>MKKKIETNNAPAAIGPYSQAVEAGNLVFASGAIPVEPSTGELVEAKIELQARKAFDNLKAVLAAAGCSLDDVVKTTVFLSNMEDFATVNGIYAEYFSGEVLPARSAIQVAALPKKAMIEIEAIACKA</sequence>
<dbReference type="RefSeq" id="WP_066867932.1">
    <property type="nucleotide sequence ID" value="NZ_CABKVV010000014.1"/>
</dbReference>
<dbReference type="PANTHER" id="PTHR11803">
    <property type="entry name" value="2-IMINOBUTANOATE/2-IMINOPROPANOATE DEAMINASE RIDA"/>
    <property type="match status" value="1"/>
</dbReference>
<comment type="similarity">
    <text evidence="1">Belongs to the RutC family.</text>
</comment>
<gene>
    <name evidence="2" type="ORF">NE695_12445</name>
</gene>
<evidence type="ECO:0000313" key="3">
    <source>
        <dbReference type="Proteomes" id="UP001524473"/>
    </source>
</evidence>
<dbReference type="InterPro" id="IPR035959">
    <property type="entry name" value="RutC-like_sf"/>
</dbReference>
<evidence type="ECO:0000313" key="2">
    <source>
        <dbReference type="EMBL" id="MCQ4840719.1"/>
    </source>
</evidence>
<dbReference type="Proteomes" id="UP001524473">
    <property type="component" value="Unassembled WGS sequence"/>
</dbReference>
<name>A0ABT1S1C1_9FIRM</name>
<dbReference type="CDD" id="cd00448">
    <property type="entry name" value="YjgF_YER057c_UK114_family"/>
    <property type="match status" value="1"/>
</dbReference>
<dbReference type="EMBL" id="JANFZH010000029">
    <property type="protein sequence ID" value="MCQ4840719.1"/>
    <property type="molecule type" value="Genomic_DNA"/>
</dbReference>
<keyword evidence="3" id="KW-1185">Reference proteome</keyword>
<dbReference type="PROSITE" id="PS01094">
    <property type="entry name" value="UPF0076"/>
    <property type="match status" value="1"/>
</dbReference>
<comment type="caution">
    <text evidence="2">The sequence shown here is derived from an EMBL/GenBank/DDBJ whole genome shotgun (WGS) entry which is preliminary data.</text>
</comment>
<dbReference type="InterPro" id="IPR019897">
    <property type="entry name" value="RidA_CS"/>
</dbReference>